<name>A0A395V6Z0_9FIRM</name>
<evidence type="ECO:0000313" key="2">
    <source>
        <dbReference type="Proteomes" id="UP000266172"/>
    </source>
</evidence>
<comment type="caution">
    <text evidence="1">The sequence shown here is derived from an EMBL/GenBank/DDBJ whole genome shotgun (WGS) entry which is preliminary data.</text>
</comment>
<dbReference type="Proteomes" id="UP000266172">
    <property type="component" value="Unassembled WGS sequence"/>
</dbReference>
<dbReference type="EMBL" id="QRVL01000005">
    <property type="protein sequence ID" value="RGS40800.1"/>
    <property type="molecule type" value="Genomic_DNA"/>
</dbReference>
<gene>
    <name evidence="1" type="ORF">DWX93_08460</name>
</gene>
<dbReference type="AlphaFoldDB" id="A0A395V6Z0"/>
<proteinExistence type="predicted"/>
<organism evidence="1 2">
    <name type="scientific">Roseburia hominis</name>
    <dbReference type="NCBI Taxonomy" id="301301"/>
    <lineage>
        <taxon>Bacteria</taxon>
        <taxon>Bacillati</taxon>
        <taxon>Bacillota</taxon>
        <taxon>Clostridia</taxon>
        <taxon>Lachnospirales</taxon>
        <taxon>Lachnospiraceae</taxon>
        <taxon>Roseburia</taxon>
    </lineage>
</organism>
<accession>A0A395V6Z0</accession>
<sequence>MSPQNTAVTRTNGYVIYYTEKIGKDNVPDQTRSVDIRSAKYGISNSAVFAICDDPCLSKF</sequence>
<protein>
    <submittedName>
        <fullName evidence="1">Uncharacterized protein</fullName>
    </submittedName>
</protein>
<evidence type="ECO:0000313" key="1">
    <source>
        <dbReference type="EMBL" id="RGS40800.1"/>
    </source>
</evidence>
<reference evidence="1 2" key="1">
    <citation type="submission" date="2018-08" db="EMBL/GenBank/DDBJ databases">
        <title>A genome reference for cultivated species of the human gut microbiota.</title>
        <authorList>
            <person name="Zou Y."/>
            <person name="Xue W."/>
            <person name="Luo G."/>
        </authorList>
    </citation>
    <scope>NUCLEOTIDE SEQUENCE [LARGE SCALE GENOMIC DNA]</scope>
    <source>
        <strain evidence="1 2">AF22-12AC</strain>
    </source>
</reference>